<name>A0A5C4LBD9_9HYPH</name>
<accession>A0A5C4LBD9</accession>
<dbReference type="EC" id="4.2.3.1" evidence="1"/>
<comment type="caution">
    <text evidence="1">The sequence shown here is derived from an EMBL/GenBank/DDBJ whole genome shotgun (WGS) entry which is preliminary data.</text>
</comment>
<organism evidence="1 2">
    <name type="scientific">Methylobacterium terricola</name>
    <dbReference type="NCBI Taxonomy" id="2583531"/>
    <lineage>
        <taxon>Bacteria</taxon>
        <taxon>Pseudomonadati</taxon>
        <taxon>Pseudomonadota</taxon>
        <taxon>Alphaproteobacteria</taxon>
        <taxon>Hyphomicrobiales</taxon>
        <taxon>Methylobacteriaceae</taxon>
        <taxon>Methylobacterium</taxon>
    </lineage>
</organism>
<dbReference type="AlphaFoldDB" id="A0A5C4LBD9"/>
<feature type="non-terminal residue" evidence="1">
    <location>
        <position position="1"/>
    </location>
</feature>
<evidence type="ECO:0000313" key="1">
    <source>
        <dbReference type="EMBL" id="TNC10108.1"/>
    </source>
</evidence>
<keyword evidence="2" id="KW-1185">Reference proteome</keyword>
<evidence type="ECO:0000313" key="2">
    <source>
        <dbReference type="Proteomes" id="UP000305267"/>
    </source>
</evidence>
<dbReference type="Pfam" id="PF24857">
    <property type="entry name" value="THR4_C"/>
    <property type="match status" value="1"/>
</dbReference>
<reference evidence="1 2" key="1">
    <citation type="submission" date="2019-06" db="EMBL/GenBank/DDBJ databases">
        <title>Genome of Methylobacterium sp. 17Sr1-39.</title>
        <authorList>
            <person name="Seo T."/>
        </authorList>
    </citation>
    <scope>NUCLEOTIDE SEQUENCE [LARGE SCALE GENOMIC DNA]</scope>
    <source>
        <strain evidence="1 2">17Sr1-39</strain>
    </source>
</reference>
<sequence>GVRAARRLLADDPATPVVALATAHAAKFPDAVEAATGVRPALPPHLSDLLGRRERFTVLPNDEAAVERAIRERARILRNVP</sequence>
<proteinExistence type="predicted"/>
<dbReference type="InterPro" id="IPR036052">
    <property type="entry name" value="TrpB-like_PALP_sf"/>
</dbReference>
<gene>
    <name evidence="1" type="ORF">FF100_24690</name>
</gene>
<dbReference type="Gene3D" id="3.40.50.1100">
    <property type="match status" value="2"/>
</dbReference>
<dbReference type="EMBL" id="VDDA01000014">
    <property type="protein sequence ID" value="TNC10108.1"/>
    <property type="molecule type" value="Genomic_DNA"/>
</dbReference>
<keyword evidence="1" id="KW-0456">Lyase</keyword>
<dbReference type="Proteomes" id="UP000305267">
    <property type="component" value="Unassembled WGS sequence"/>
</dbReference>
<protein>
    <submittedName>
        <fullName evidence="1">Threonine synthase</fullName>
        <ecNumber evidence="1">4.2.3.1</ecNumber>
    </submittedName>
</protein>
<dbReference type="GO" id="GO:0004795">
    <property type="term" value="F:threonine synthase activity"/>
    <property type="evidence" value="ECO:0007669"/>
    <property type="project" value="UniProtKB-EC"/>
</dbReference>
<dbReference type="SUPFAM" id="SSF53686">
    <property type="entry name" value="Tryptophan synthase beta subunit-like PLP-dependent enzymes"/>
    <property type="match status" value="1"/>
</dbReference>